<dbReference type="PANTHER" id="PTHR13037:SF24">
    <property type="entry name" value="POLYCOMB PROTEIN PCL-RELATED"/>
    <property type="match status" value="1"/>
</dbReference>
<dbReference type="SMART" id="SM00285">
    <property type="entry name" value="PBD"/>
    <property type="match status" value="1"/>
</dbReference>
<feature type="region of interest" description="Disordered" evidence="6">
    <location>
        <begin position="217"/>
        <end position="451"/>
    </location>
</feature>
<keyword evidence="5" id="KW-0206">Cytoskeleton</keyword>
<keyword evidence="10" id="KW-1185">Reference proteome</keyword>
<dbReference type="InterPro" id="IPR036936">
    <property type="entry name" value="CRIB_dom_sf"/>
</dbReference>
<evidence type="ECO:0000256" key="5">
    <source>
        <dbReference type="ARBA" id="ARBA00023212"/>
    </source>
</evidence>
<organism evidence="9 10">
    <name type="scientific">Phanerochaete sordida</name>
    <dbReference type="NCBI Taxonomy" id="48140"/>
    <lineage>
        <taxon>Eukaryota</taxon>
        <taxon>Fungi</taxon>
        <taxon>Dikarya</taxon>
        <taxon>Basidiomycota</taxon>
        <taxon>Agaricomycotina</taxon>
        <taxon>Agaricomycetes</taxon>
        <taxon>Polyporales</taxon>
        <taxon>Phanerochaetaceae</taxon>
        <taxon>Phanerochaete</taxon>
    </lineage>
</organism>
<dbReference type="InterPro" id="IPR000697">
    <property type="entry name" value="WH1/EVH1_dom"/>
</dbReference>
<dbReference type="PROSITE" id="PS50108">
    <property type="entry name" value="CRIB"/>
    <property type="match status" value="1"/>
</dbReference>
<protein>
    <submittedName>
        <fullName evidence="9">WH1-domain-containing protein</fullName>
    </submittedName>
</protein>
<keyword evidence="3" id="KW-0597">Phosphoprotein</keyword>
<feature type="compositionally biased region" description="Pro residues" evidence="6">
    <location>
        <begin position="402"/>
        <end position="412"/>
    </location>
</feature>
<dbReference type="PROSITE" id="PS50229">
    <property type="entry name" value="WH1"/>
    <property type="match status" value="1"/>
</dbReference>
<evidence type="ECO:0000313" key="10">
    <source>
        <dbReference type="Proteomes" id="UP000703269"/>
    </source>
</evidence>
<keyword evidence="4" id="KW-0945">Host-virus interaction</keyword>
<comment type="subcellular location">
    <subcellularLocation>
        <location evidence="1">Cytoplasm</location>
        <location evidence="1">Cytoskeleton</location>
    </subcellularLocation>
</comment>
<dbReference type="GO" id="GO:0008092">
    <property type="term" value="F:cytoskeletal protein binding"/>
    <property type="evidence" value="ECO:0007669"/>
    <property type="project" value="UniProtKB-ARBA"/>
</dbReference>
<dbReference type="GO" id="GO:0030479">
    <property type="term" value="C:actin cortical patch"/>
    <property type="evidence" value="ECO:0007669"/>
    <property type="project" value="UniProtKB-ARBA"/>
</dbReference>
<dbReference type="InterPro" id="IPR000095">
    <property type="entry name" value="CRIB_dom"/>
</dbReference>
<dbReference type="CDD" id="cd01205">
    <property type="entry name" value="EVH1_WASP-like"/>
    <property type="match status" value="1"/>
</dbReference>
<dbReference type="SUPFAM" id="SSF47912">
    <property type="entry name" value="Wiscott-Aldrich syndrome protein, WASP, C-terminal domain"/>
    <property type="match status" value="1"/>
</dbReference>
<accession>A0A9P3GD42</accession>
<feature type="region of interest" description="Disordered" evidence="6">
    <location>
        <begin position="130"/>
        <end position="156"/>
    </location>
</feature>
<dbReference type="InterPro" id="IPR011026">
    <property type="entry name" value="WAS_C"/>
</dbReference>
<dbReference type="FunFam" id="2.30.29.30:FF:000281">
    <property type="entry name" value="Actin associated protein"/>
    <property type="match status" value="1"/>
</dbReference>
<gene>
    <name evidence="9" type="ORF">PsYK624_086310</name>
</gene>
<evidence type="ECO:0000256" key="3">
    <source>
        <dbReference type="ARBA" id="ARBA00022553"/>
    </source>
</evidence>
<dbReference type="OrthoDB" id="8963340at2759"/>
<evidence type="ECO:0000256" key="1">
    <source>
        <dbReference type="ARBA" id="ARBA00004245"/>
    </source>
</evidence>
<evidence type="ECO:0000259" key="7">
    <source>
        <dbReference type="PROSITE" id="PS50108"/>
    </source>
</evidence>
<dbReference type="CDD" id="cd00132">
    <property type="entry name" value="CRIB"/>
    <property type="match status" value="1"/>
</dbReference>
<keyword evidence="2" id="KW-0963">Cytoplasm</keyword>
<name>A0A9P3GD42_9APHY</name>
<dbReference type="GO" id="GO:0007015">
    <property type="term" value="P:actin filament organization"/>
    <property type="evidence" value="ECO:0007669"/>
    <property type="project" value="InterPro"/>
</dbReference>
<feature type="domain" description="CRIB" evidence="7">
    <location>
        <begin position="153"/>
        <end position="168"/>
    </location>
</feature>
<feature type="compositionally biased region" description="Low complexity" evidence="6">
    <location>
        <begin position="423"/>
        <end position="432"/>
    </location>
</feature>
<reference evidence="9 10" key="1">
    <citation type="submission" date="2021-08" db="EMBL/GenBank/DDBJ databases">
        <title>Draft Genome Sequence of Phanerochaete sordida strain YK-624.</title>
        <authorList>
            <person name="Mori T."/>
            <person name="Dohra H."/>
            <person name="Suzuki T."/>
            <person name="Kawagishi H."/>
            <person name="Hirai H."/>
        </authorList>
    </citation>
    <scope>NUCLEOTIDE SEQUENCE [LARGE SCALE GENOMIC DNA]</scope>
    <source>
        <strain evidence="9 10">YK-624</strain>
    </source>
</reference>
<dbReference type="InterPro" id="IPR011993">
    <property type="entry name" value="PH-like_dom_sf"/>
</dbReference>
<dbReference type="AlphaFoldDB" id="A0A9P3GD42"/>
<feature type="compositionally biased region" description="Acidic residues" evidence="6">
    <location>
        <begin position="441"/>
        <end position="451"/>
    </location>
</feature>
<dbReference type="Proteomes" id="UP000703269">
    <property type="component" value="Unassembled WGS sequence"/>
</dbReference>
<dbReference type="InterPro" id="IPR033927">
    <property type="entry name" value="WASPfam_EVH1"/>
</dbReference>
<dbReference type="PRINTS" id="PR01217">
    <property type="entry name" value="PRICHEXTENSN"/>
</dbReference>
<evidence type="ECO:0000256" key="2">
    <source>
        <dbReference type="ARBA" id="ARBA00022490"/>
    </source>
</evidence>
<dbReference type="PANTHER" id="PTHR13037">
    <property type="entry name" value="FORMIN"/>
    <property type="match status" value="1"/>
</dbReference>
<dbReference type="EMBL" id="BPQB01000026">
    <property type="protein sequence ID" value="GJE92477.1"/>
    <property type="molecule type" value="Genomic_DNA"/>
</dbReference>
<evidence type="ECO:0000313" key="9">
    <source>
        <dbReference type="EMBL" id="GJE92477.1"/>
    </source>
</evidence>
<dbReference type="FunFam" id="3.90.810.10:FF:000010">
    <property type="entry name" value="Related to Neural Wiskott-Aldrich syndrome protein"/>
    <property type="match status" value="1"/>
</dbReference>
<sequence length="451" mass="46813">MPAVSTLTDEEKTKVKNAIPKSSNKIQTAALGRIYYAHPNPNEWSYSGLQGAIAFVKDNTRNAFYFRMIDLTGTRGVIWEHELYEGFEYFQDRPFFYSFPGDDCMIGFVFADESEAKTMYKKVTTRKADTGKAKASSSKKKPAKGGKIDKSMISGPTQGSFKHVAHMGYDAEKGFTSSGVDPSWAALLSSLESQGVDREMIQNNMDFIKEYMRDKQAGATAGGEKKKPPPPPAPRRGHTQNQTAPPSPPPAPPSRAPAAPPPPAPPSRPSAAPPPPPAPPSRPSAAPPPPPAPPSRSPVPPPAAPPPPPSRAAPSGGAPPPPPPPPPPPMGGGAPPPPPPPPPPMGGAPPPPPPPPPASGGGGSALADIPAPQPGRGALLASIQGAGVHILKKRGDTDSPGPSRPTPPPAEEPAPSSGGGGDLTAALAAALLERNKKVGDSDEEEEEDDWD</sequence>
<dbReference type="Gene3D" id="3.90.810.10">
    <property type="entry name" value="CRIB domain"/>
    <property type="match status" value="1"/>
</dbReference>
<dbReference type="SUPFAM" id="SSF50729">
    <property type="entry name" value="PH domain-like"/>
    <property type="match status" value="1"/>
</dbReference>
<dbReference type="Pfam" id="PF00786">
    <property type="entry name" value="PBD"/>
    <property type="match status" value="1"/>
</dbReference>
<dbReference type="Pfam" id="PF00568">
    <property type="entry name" value="WH1"/>
    <property type="match status" value="1"/>
</dbReference>
<proteinExistence type="predicted"/>
<dbReference type="Gene3D" id="2.30.29.30">
    <property type="entry name" value="Pleckstrin-homology domain (PH domain)/Phosphotyrosine-binding domain (PTB)"/>
    <property type="match status" value="1"/>
</dbReference>
<comment type="caution">
    <text evidence="9">The sequence shown here is derived from an EMBL/GenBank/DDBJ whole genome shotgun (WGS) entry which is preliminary data.</text>
</comment>
<evidence type="ECO:0000256" key="4">
    <source>
        <dbReference type="ARBA" id="ARBA00022581"/>
    </source>
</evidence>
<feature type="domain" description="WH1" evidence="8">
    <location>
        <begin position="19"/>
        <end position="130"/>
    </location>
</feature>
<evidence type="ECO:0000259" key="8">
    <source>
        <dbReference type="PROSITE" id="PS50229"/>
    </source>
</evidence>
<dbReference type="GO" id="GO:0071933">
    <property type="term" value="F:Arp2/3 complex binding"/>
    <property type="evidence" value="ECO:0007669"/>
    <property type="project" value="UniProtKB-ARBA"/>
</dbReference>
<evidence type="ECO:0000256" key="6">
    <source>
        <dbReference type="SAM" id="MobiDB-lite"/>
    </source>
</evidence>
<dbReference type="SMART" id="SM00461">
    <property type="entry name" value="WH1"/>
    <property type="match status" value="1"/>
</dbReference>
<feature type="compositionally biased region" description="Pro residues" evidence="6">
    <location>
        <begin position="245"/>
        <end position="358"/>
    </location>
</feature>